<keyword evidence="4 11" id="KW-0808">Transferase</keyword>
<dbReference type="AlphaFoldDB" id="A0A5K7ZHH3"/>
<dbReference type="RefSeq" id="WP_155307824.1">
    <property type="nucleotide sequence ID" value="NZ_AP021875.1"/>
</dbReference>
<evidence type="ECO:0000256" key="8">
    <source>
        <dbReference type="ARBA" id="ARBA00022741"/>
    </source>
</evidence>
<evidence type="ECO:0000259" key="12">
    <source>
        <dbReference type="SMART" id="SM00471"/>
    </source>
</evidence>
<keyword evidence="5" id="KW-0819">tRNA processing</keyword>
<dbReference type="GO" id="GO:0008033">
    <property type="term" value="P:tRNA processing"/>
    <property type="evidence" value="ECO:0007669"/>
    <property type="project" value="UniProtKB-KW"/>
</dbReference>
<evidence type="ECO:0000256" key="1">
    <source>
        <dbReference type="ARBA" id="ARBA00001946"/>
    </source>
</evidence>
<name>A0A5K7ZHH3_9BACT</name>
<dbReference type="InterPro" id="IPR032828">
    <property type="entry name" value="PolyA_RNA-bd"/>
</dbReference>
<protein>
    <submittedName>
        <fullName evidence="13">HDIG domain-containing protein</fullName>
    </submittedName>
</protein>
<dbReference type="KEGG" id="dwd:DSCW_66980"/>
<comment type="cofactor">
    <cofactor evidence="1">
        <name>Mg(2+)</name>
        <dbReference type="ChEBI" id="CHEBI:18420"/>
    </cofactor>
</comment>
<keyword evidence="14" id="KW-1185">Reference proteome</keyword>
<evidence type="ECO:0000256" key="7">
    <source>
        <dbReference type="ARBA" id="ARBA00022723"/>
    </source>
</evidence>
<dbReference type="Pfam" id="PF01966">
    <property type="entry name" value="HD"/>
    <property type="match status" value="1"/>
</dbReference>
<keyword evidence="9" id="KW-0460">Magnesium</keyword>
<dbReference type="Proteomes" id="UP000427769">
    <property type="component" value="Chromosome"/>
</dbReference>
<keyword evidence="7" id="KW-0479">Metal-binding</keyword>
<evidence type="ECO:0000313" key="13">
    <source>
        <dbReference type="EMBL" id="BBO79281.1"/>
    </source>
</evidence>
<dbReference type="GO" id="GO:0046872">
    <property type="term" value="F:metal ion binding"/>
    <property type="evidence" value="ECO:0007669"/>
    <property type="project" value="UniProtKB-KW"/>
</dbReference>
<dbReference type="PANTHER" id="PTHR47545">
    <property type="entry name" value="MULTIFUNCTIONAL CCA PROTEIN"/>
    <property type="match status" value="1"/>
</dbReference>
<accession>A0A5K7ZHH3</accession>
<dbReference type="Gene3D" id="1.10.3090.10">
    <property type="entry name" value="cca-adding enzyme, domain 2"/>
    <property type="match status" value="2"/>
</dbReference>
<keyword evidence="8" id="KW-0547">Nucleotide-binding</keyword>
<keyword evidence="10 11" id="KW-0694">RNA-binding</keyword>
<evidence type="ECO:0000256" key="4">
    <source>
        <dbReference type="ARBA" id="ARBA00022679"/>
    </source>
</evidence>
<organism evidence="13 14">
    <name type="scientific">Desulfosarcina widdelii</name>
    <dbReference type="NCBI Taxonomy" id="947919"/>
    <lineage>
        <taxon>Bacteria</taxon>
        <taxon>Pseudomonadati</taxon>
        <taxon>Thermodesulfobacteriota</taxon>
        <taxon>Desulfobacteria</taxon>
        <taxon>Desulfobacterales</taxon>
        <taxon>Desulfosarcinaceae</taxon>
        <taxon>Desulfosarcina</taxon>
    </lineage>
</organism>
<dbReference type="InterPro" id="IPR006674">
    <property type="entry name" value="HD_domain"/>
</dbReference>
<dbReference type="InterPro" id="IPR043519">
    <property type="entry name" value="NT_sf"/>
</dbReference>
<sequence>MQAMPDFSRFDLKFLPETTDAVYLVGGSVRDLLAGRRPADFDLAVAGDIRRIAGQIAAKTGGTVVDLGNKGFEVLRVASPETMIDLSPLDGPGIEVDLQRRDFTVNALAWDVRSRQLVDCTGGLADMQRRTIRMVSSTALEKDPARLVRAYRLAAVLGFSIDSETRTAIASHHHLIGSVAAERVWAELEKLLACDRSAPHIRDMAESGLLISIFPELAPAVGCGQNRYHAFDVFEHSLQAYAHMERLIIEFDSRYPELSDLAEKQHLVDHAPILKYACLLHDVGKPATRRVDAAGQVHFYGHAAKSADIAAGASERLHLSRKQRQTADAIIRHHIRPLFLYLASENDNLGRRGMIRFFNRCGDMTLPIVVHTMADIMAKRPVIDGRDEGFIHFCSELLNAYRDFCSRRAALPPLIDGHDLMEIFGLAPSPLIGRIIKQVHERRLSGELATRNRALAWVRAYLDRRAEDR</sequence>
<evidence type="ECO:0000256" key="5">
    <source>
        <dbReference type="ARBA" id="ARBA00022694"/>
    </source>
</evidence>
<dbReference type="Pfam" id="PF12627">
    <property type="entry name" value="PolyA_pol_RNAbd"/>
    <property type="match status" value="1"/>
</dbReference>
<dbReference type="InterPro" id="IPR002646">
    <property type="entry name" value="PolA_pol_head_dom"/>
</dbReference>
<dbReference type="GO" id="GO:0000049">
    <property type="term" value="F:tRNA binding"/>
    <property type="evidence" value="ECO:0007669"/>
    <property type="project" value="UniProtKB-KW"/>
</dbReference>
<evidence type="ECO:0000256" key="11">
    <source>
        <dbReference type="RuleBase" id="RU003953"/>
    </source>
</evidence>
<dbReference type="InterPro" id="IPR050124">
    <property type="entry name" value="tRNA_CCA-adding_enzyme"/>
</dbReference>
<dbReference type="Gene3D" id="3.30.460.10">
    <property type="entry name" value="Beta Polymerase, domain 2"/>
    <property type="match status" value="1"/>
</dbReference>
<gene>
    <name evidence="13" type="ORF">DSCW_66980</name>
</gene>
<evidence type="ECO:0000313" key="14">
    <source>
        <dbReference type="Proteomes" id="UP000427769"/>
    </source>
</evidence>
<dbReference type="Pfam" id="PF01743">
    <property type="entry name" value="PolyA_pol"/>
    <property type="match status" value="1"/>
</dbReference>
<evidence type="ECO:0000256" key="3">
    <source>
        <dbReference type="ARBA" id="ARBA00022555"/>
    </source>
</evidence>
<dbReference type="PANTHER" id="PTHR47545:SF2">
    <property type="entry name" value="CC-ADDING TRNA NUCLEOTIDYLTRANSFERASE"/>
    <property type="match status" value="1"/>
</dbReference>
<evidence type="ECO:0000256" key="9">
    <source>
        <dbReference type="ARBA" id="ARBA00022842"/>
    </source>
</evidence>
<evidence type="ECO:0000256" key="10">
    <source>
        <dbReference type="ARBA" id="ARBA00022884"/>
    </source>
</evidence>
<dbReference type="OrthoDB" id="9805698at2"/>
<proteinExistence type="inferred from homology"/>
<evidence type="ECO:0000256" key="2">
    <source>
        <dbReference type="ARBA" id="ARBA00007265"/>
    </source>
</evidence>
<keyword evidence="6" id="KW-0548">Nucleotidyltransferase</keyword>
<dbReference type="GO" id="GO:0000166">
    <property type="term" value="F:nucleotide binding"/>
    <property type="evidence" value="ECO:0007669"/>
    <property type="project" value="UniProtKB-KW"/>
</dbReference>
<dbReference type="SUPFAM" id="SSF81301">
    <property type="entry name" value="Nucleotidyltransferase"/>
    <property type="match status" value="1"/>
</dbReference>
<dbReference type="CDD" id="cd00077">
    <property type="entry name" value="HDc"/>
    <property type="match status" value="1"/>
</dbReference>
<reference evidence="13 14" key="1">
    <citation type="submission" date="2019-11" db="EMBL/GenBank/DDBJ databases">
        <title>Comparative genomics of hydrocarbon-degrading Desulfosarcina strains.</title>
        <authorList>
            <person name="Watanabe M."/>
            <person name="Kojima H."/>
            <person name="Fukui M."/>
        </authorList>
    </citation>
    <scope>NUCLEOTIDE SEQUENCE [LARGE SCALE GENOMIC DNA]</scope>
    <source>
        <strain evidence="13 14">PP31</strain>
    </source>
</reference>
<dbReference type="InterPro" id="IPR003607">
    <property type="entry name" value="HD/PDEase_dom"/>
</dbReference>
<dbReference type="CDD" id="cd05398">
    <property type="entry name" value="NT_ClassII-CCAase"/>
    <property type="match status" value="1"/>
</dbReference>
<keyword evidence="3" id="KW-0820">tRNA-binding</keyword>
<dbReference type="SUPFAM" id="SSF81891">
    <property type="entry name" value="Poly A polymerase C-terminal region-like"/>
    <property type="match status" value="1"/>
</dbReference>
<comment type="similarity">
    <text evidence="2 11">Belongs to the tRNA nucleotidyltransferase/poly(A) polymerase family.</text>
</comment>
<feature type="domain" description="HD/PDEase" evidence="12">
    <location>
        <begin position="229"/>
        <end position="358"/>
    </location>
</feature>
<dbReference type="SMART" id="SM00471">
    <property type="entry name" value="HDc"/>
    <property type="match status" value="1"/>
</dbReference>
<dbReference type="GO" id="GO:0016779">
    <property type="term" value="F:nucleotidyltransferase activity"/>
    <property type="evidence" value="ECO:0007669"/>
    <property type="project" value="UniProtKB-KW"/>
</dbReference>
<evidence type="ECO:0000256" key="6">
    <source>
        <dbReference type="ARBA" id="ARBA00022695"/>
    </source>
</evidence>
<dbReference type="EMBL" id="AP021875">
    <property type="protein sequence ID" value="BBO79281.1"/>
    <property type="molecule type" value="Genomic_DNA"/>
</dbReference>